<dbReference type="PANTHER" id="PTHR13318">
    <property type="entry name" value="PARTNER OF PAIRED, ISOFORM B-RELATED"/>
    <property type="match status" value="1"/>
</dbReference>
<accession>A0A6A5TD83</accession>
<dbReference type="GO" id="GO:0019005">
    <property type="term" value="C:SCF ubiquitin ligase complex"/>
    <property type="evidence" value="ECO:0007669"/>
    <property type="project" value="TreeGrafter"/>
</dbReference>
<dbReference type="Gene3D" id="3.80.10.10">
    <property type="entry name" value="Ribonuclease Inhibitor"/>
    <property type="match status" value="1"/>
</dbReference>
<proteinExistence type="predicted"/>
<protein>
    <recommendedName>
        <fullName evidence="3">RNI-like protein</fullName>
    </recommendedName>
</protein>
<dbReference type="InterPro" id="IPR032675">
    <property type="entry name" value="LRR_dom_sf"/>
</dbReference>
<dbReference type="Proteomes" id="UP000800035">
    <property type="component" value="Unassembled WGS sequence"/>
</dbReference>
<dbReference type="EMBL" id="ML977027">
    <property type="protein sequence ID" value="KAF1950258.1"/>
    <property type="molecule type" value="Genomic_DNA"/>
</dbReference>
<keyword evidence="2" id="KW-1185">Reference proteome</keyword>
<dbReference type="SUPFAM" id="SSF52047">
    <property type="entry name" value="RNI-like"/>
    <property type="match status" value="1"/>
</dbReference>
<dbReference type="AlphaFoldDB" id="A0A6A5TD83"/>
<reference evidence="1" key="1">
    <citation type="journal article" date="2020" name="Stud. Mycol.">
        <title>101 Dothideomycetes genomes: a test case for predicting lifestyles and emergence of pathogens.</title>
        <authorList>
            <person name="Haridas S."/>
            <person name="Albert R."/>
            <person name="Binder M."/>
            <person name="Bloem J."/>
            <person name="Labutti K."/>
            <person name="Salamov A."/>
            <person name="Andreopoulos B."/>
            <person name="Baker S."/>
            <person name="Barry K."/>
            <person name="Bills G."/>
            <person name="Bluhm B."/>
            <person name="Cannon C."/>
            <person name="Castanera R."/>
            <person name="Culley D."/>
            <person name="Daum C."/>
            <person name="Ezra D."/>
            <person name="Gonzalez J."/>
            <person name="Henrissat B."/>
            <person name="Kuo A."/>
            <person name="Liang C."/>
            <person name="Lipzen A."/>
            <person name="Lutzoni F."/>
            <person name="Magnuson J."/>
            <person name="Mondo S."/>
            <person name="Nolan M."/>
            <person name="Ohm R."/>
            <person name="Pangilinan J."/>
            <person name="Park H.-J."/>
            <person name="Ramirez L."/>
            <person name="Alfaro M."/>
            <person name="Sun H."/>
            <person name="Tritt A."/>
            <person name="Yoshinaga Y."/>
            <person name="Zwiers L.-H."/>
            <person name="Turgeon B."/>
            <person name="Goodwin S."/>
            <person name="Spatafora J."/>
            <person name="Crous P."/>
            <person name="Grigoriev I."/>
        </authorList>
    </citation>
    <scope>NUCLEOTIDE SEQUENCE</scope>
    <source>
        <strain evidence="1">CBS 675.92</strain>
    </source>
</reference>
<evidence type="ECO:0000313" key="2">
    <source>
        <dbReference type="Proteomes" id="UP000800035"/>
    </source>
</evidence>
<name>A0A6A5TD83_9PLEO</name>
<dbReference type="PANTHER" id="PTHR13318:SF95">
    <property type="entry name" value="F-BOX PROTEIN YLR352W"/>
    <property type="match status" value="1"/>
</dbReference>
<evidence type="ECO:0008006" key="3">
    <source>
        <dbReference type="Google" id="ProtNLM"/>
    </source>
</evidence>
<sequence length="522" mass="59342">MSSGRAYPTEIQAVRWLPCAYTNNIFVIREQSSLCRIFHDASRTTPPRNRGNHHSKWAPIEDFLFTSLFINKLFFEEAARRLWEGCGVRFYAHWCGHATPGITQLATIAERDVKRAQIYANFLRSLSFELEEDMEGNFHPEARWHSQLTQLQYPQLKEVSFYPAGEDAPKFNTEVNIIHYAQPNICHFSVSSSSDVSNDLLEALGERCPKLRHFDLRVSEGGASITPNELLQFLEKFHLMKVLDIGNLEWSAECFEEVSKYPNLELLCCPPIQDDWLKKVNDGFPSLINLSTILSDEALENLQHIVPGMKYLRISPTAASHHQLAAASKFVHLGDLELRSFSDTEWSINGSELVLLSQSCPNLTELAVGSDEFSKRPSAAGLIDDTIDTAAQNFKSLEVLELYFDSTTPLTFFSIQSLAKHCPNLQRLELTCNIDWNYIERNNLGAIFPRLWSLEIDCHPASEPYGHVTDEDDEEEYEEKRKTLAKKIADLAPKMINFVVKNGTGMEEDLESAVTEITLDRD</sequence>
<dbReference type="GO" id="GO:0031146">
    <property type="term" value="P:SCF-dependent proteasomal ubiquitin-dependent protein catabolic process"/>
    <property type="evidence" value="ECO:0007669"/>
    <property type="project" value="TreeGrafter"/>
</dbReference>
<evidence type="ECO:0000313" key="1">
    <source>
        <dbReference type="EMBL" id="KAF1950258.1"/>
    </source>
</evidence>
<dbReference type="OrthoDB" id="5368161at2759"/>
<organism evidence="1 2">
    <name type="scientific">Byssothecium circinans</name>
    <dbReference type="NCBI Taxonomy" id="147558"/>
    <lineage>
        <taxon>Eukaryota</taxon>
        <taxon>Fungi</taxon>
        <taxon>Dikarya</taxon>
        <taxon>Ascomycota</taxon>
        <taxon>Pezizomycotina</taxon>
        <taxon>Dothideomycetes</taxon>
        <taxon>Pleosporomycetidae</taxon>
        <taxon>Pleosporales</taxon>
        <taxon>Massarineae</taxon>
        <taxon>Massarinaceae</taxon>
        <taxon>Byssothecium</taxon>
    </lineage>
</organism>
<gene>
    <name evidence="1" type="ORF">CC80DRAFT_598279</name>
</gene>